<gene>
    <name evidence="5" type="ORF">GUJ93_ZPchr0009g1320</name>
</gene>
<comment type="similarity">
    <text evidence="1">Belongs to the peptidase M24B family.</text>
</comment>
<evidence type="ECO:0000256" key="1">
    <source>
        <dbReference type="ARBA" id="ARBA00008766"/>
    </source>
</evidence>
<evidence type="ECO:0000256" key="2">
    <source>
        <dbReference type="ARBA" id="ARBA00022723"/>
    </source>
</evidence>
<dbReference type="GO" id="GO:0030145">
    <property type="term" value="F:manganese ion binding"/>
    <property type="evidence" value="ECO:0007669"/>
    <property type="project" value="InterPro"/>
</dbReference>
<dbReference type="GO" id="GO:0005739">
    <property type="term" value="C:mitochondrion"/>
    <property type="evidence" value="ECO:0007669"/>
    <property type="project" value="TreeGrafter"/>
</dbReference>
<reference evidence="5" key="2">
    <citation type="submission" date="2021-02" db="EMBL/GenBank/DDBJ databases">
        <authorList>
            <person name="Kimball J.A."/>
            <person name="Haas M.W."/>
            <person name="Macchietto M."/>
            <person name="Kono T."/>
            <person name="Duquette J."/>
            <person name="Shao M."/>
        </authorList>
    </citation>
    <scope>NUCLEOTIDE SEQUENCE</scope>
    <source>
        <tissue evidence="5">Fresh leaf tissue</tissue>
    </source>
</reference>
<sequence length="251" mass="28182">MATAVRLLLRRNLRPSEAAPRMLYAYENLVQRAAYTTRVVDVGQPTPQSHPELLAEGEITPGITSDEYISRRKKLLEVLPEKSLAIIASADQQMMTDVVPYPFRQNGEYLYITGCTQPGGVAVLSEEIGLCMFMPDISKEDVVWQGQMAGAEAAVDFFKADKAFPLSQMQKILPEMIERSKVVYHNVKTPSSSYNNLDAFRRASLNNKVKDIAYHTDELRWIKSKSEIGLMRESASIVSQIIEARVLLVLN</sequence>
<dbReference type="OrthoDB" id="4215474at2759"/>
<name>A0A8J5RN13_ZIZPA</name>
<proteinExistence type="inferred from homology"/>
<evidence type="ECO:0000259" key="4">
    <source>
        <dbReference type="SMART" id="SM01011"/>
    </source>
</evidence>
<dbReference type="Proteomes" id="UP000729402">
    <property type="component" value="Unassembled WGS sequence"/>
</dbReference>
<dbReference type="InterPro" id="IPR007865">
    <property type="entry name" value="Aminopep_P_N"/>
</dbReference>
<evidence type="ECO:0000313" key="5">
    <source>
        <dbReference type="EMBL" id="KAG8048974.1"/>
    </source>
</evidence>
<dbReference type="InterPro" id="IPR052433">
    <property type="entry name" value="X-Pro_dipept-like"/>
</dbReference>
<evidence type="ECO:0000256" key="3">
    <source>
        <dbReference type="ARBA" id="ARBA00022801"/>
    </source>
</evidence>
<protein>
    <recommendedName>
        <fullName evidence="4">Aminopeptidase P N-terminal domain-containing protein</fullName>
    </recommendedName>
</protein>
<keyword evidence="2" id="KW-0479">Metal-binding</keyword>
<reference evidence="5" key="1">
    <citation type="journal article" date="2021" name="bioRxiv">
        <title>Whole Genome Assembly and Annotation of Northern Wild Rice, Zizania palustris L., Supports a Whole Genome Duplication in the Zizania Genus.</title>
        <authorList>
            <person name="Haas M."/>
            <person name="Kono T."/>
            <person name="Macchietto M."/>
            <person name="Millas R."/>
            <person name="McGilp L."/>
            <person name="Shao M."/>
            <person name="Duquette J."/>
            <person name="Hirsch C.N."/>
            <person name="Kimball J."/>
        </authorList>
    </citation>
    <scope>NUCLEOTIDE SEQUENCE</scope>
    <source>
        <tissue evidence="5">Fresh leaf tissue</tissue>
    </source>
</reference>
<keyword evidence="3" id="KW-0378">Hydrolase</keyword>
<accession>A0A8J5RN13</accession>
<dbReference type="PANTHER" id="PTHR43226:SF4">
    <property type="entry name" value="XAA-PRO AMINOPEPTIDASE 3"/>
    <property type="match status" value="1"/>
</dbReference>
<dbReference type="EMBL" id="JAAALK010000289">
    <property type="protein sequence ID" value="KAG8048974.1"/>
    <property type="molecule type" value="Genomic_DNA"/>
</dbReference>
<evidence type="ECO:0000313" key="6">
    <source>
        <dbReference type="Proteomes" id="UP000729402"/>
    </source>
</evidence>
<organism evidence="5 6">
    <name type="scientific">Zizania palustris</name>
    <name type="common">Northern wild rice</name>
    <dbReference type="NCBI Taxonomy" id="103762"/>
    <lineage>
        <taxon>Eukaryota</taxon>
        <taxon>Viridiplantae</taxon>
        <taxon>Streptophyta</taxon>
        <taxon>Embryophyta</taxon>
        <taxon>Tracheophyta</taxon>
        <taxon>Spermatophyta</taxon>
        <taxon>Magnoliopsida</taxon>
        <taxon>Liliopsida</taxon>
        <taxon>Poales</taxon>
        <taxon>Poaceae</taxon>
        <taxon>BOP clade</taxon>
        <taxon>Oryzoideae</taxon>
        <taxon>Oryzeae</taxon>
        <taxon>Zizaniinae</taxon>
        <taxon>Zizania</taxon>
    </lineage>
</organism>
<dbReference type="GO" id="GO:0006508">
    <property type="term" value="P:proteolysis"/>
    <property type="evidence" value="ECO:0007669"/>
    <property type="project" value="TreeGrafter"/>
</dbReference>
<feature type="domain" description="Aminopeptidase P N-terminal" evidence="4">
    <location>
        <begin position="63"/>
        <end position="194"/>
    </location>
</feature>
<dbReference type="GO" id="GO:0070006">
    <property type="term" value="F:metalloaminopeptidase activity"/>
    <property type="evidence" value="ECO:0007669"/>
    <property type="project" value="InterPro"/>
</dbReference>
<dbReference type="SMART" id="SM01011">
    <property type="entry name" value="AMP_N"/>
    <property type="match status" value="1"/>
</dbReference>
<dbReference type="Pfam" id="PF05195">
    <property type="entry name" value="AMP_N"/>
    <property type="match status" value="1"/>
</dbReference>
<dbReference type="PANTHER" id="PTHR43226">
    <property type="entry name" value="XAA-PRO AMINOPEPTIDASE 3"/>
    <property type="match status" value="1"/>
</dbReference>
<dbReference type="AlphaFoldDB" id="A0A8J5RN13"/>
<keyword evidence="6" id="KW-1185">Reference proteome</keyword>
<comment type="caution">
    <text evidence="5">The sequence shown here is derived from an EMBL/GenBank/DDBJ whole genome shotgun (WGS) entry which is preliminary data.</text>
</comment>